<dbReference type="OrthoDB" id="3051642at2759"/>
<accession>A0A9Q3D4Z5</accession>
<evidence type="ECO:0000313" key="1">
    <source>
        <dbReference type="EMBL" id="MBW0496889.1"/>
    </source>
</evidence>
<dbReference type="AlphaFoldDB" id="A0A9Q3D4Z5"/>
<dbReference type="EMBL" id="AVOT02013886">
    <property type="protein sequence ID" value="MBW0496889.1"/>
    <property type="molecule type" value="Genomic_DNA"/>
</dbReference>
<evidence type="ECO:0000313" key="2">
    <source>
        <dbReference type="Proteomes" id="UP000765509"/>
    </source>
</evidence>
<organism evidence="1 2">
    <name type="scientific">Austropuccinia psidii MF-1</name>
    <dbReference type="NCBI Taxonomy" id="1389203"/>
    <lineage>
        <taxon>Eukaryota</taxon>
        <taxon>Fungi</taxon>
        <taxon>Dikarya</taxon>
        <taxon>Basidiomycota</taxon>
        <taxon>Pucciniomycotina</taxon>
        <taxon>Pucciniomycetes</taxon>
        <taxon>Pucciniales</taxon>
        <taxon>Sphaerophragmiaceae</taxon>
        <taxon>Austropuccinia</taxon>
    </lineage>
</organism>
<name>A0A9Q3D4Z5_9BASI</name>
<sequence>MSIPFLHNNAWLGDLGREEIFTRQEKTVAEIATPSGNIPRSYREAMKGNEKEEWSQAIKEELQNMKRMDVFEVAPLDKLQRTINGGWIFAKKIDNLSGQVHYKAHYVA</sequence>
<comment type="caution">
    <text evidence="1">The sequence shown here is derived from an EMBL/GenBank/DDBJ whole genome shotgun (WGS) entry which is preliminary data.</text>
</comment>
<protein>
    <recommendedName>
        <fullName evidence="3">Reverse transcriptase Ty1/copia-type domain-containing protein</fullName>
    </recommendedName>
</protein>
<reference evidence="1" key="1">
    <citation type="submission" date="2021-03" db="EMBL/GenBank/DDBJ databases">
        <title>Draft genome sequence of rust myrtle Austropuccinia psidii MF-1, a brazilian biotype.</title>
        <authorList>
            <person name="Quecine M.C."/>
            <person name="Pachon D.M.R."/>
            <person name="Bonatelli M.L."/>
            <person name="Correr F.H."/>
            <person name="Franceschini L.M."/>
            <person name="Leite T.F."/>
            <person name="Margarido G.R.A."/>
            <person name="Almeida C.A."/>
            <person name="Ferrarezi J.A."/>
            <person name="Labate C.A."/>
        </authorList>
    </citation>
    <scope>NUCLEOTIDE SEQUENCE</scope>
    <source>
        <strain evidence="1">MF-1</strain>
    </source>
</reference>
<evidence type="ECO:0008006" key="3">
    <source>
        <dbReference type="Google" id="ProtNLM"/>
    </source>
</evidence>
<dbReference type="Proteomes" id="UP000765509">
    <property type="component" value="Unassembled WGS sequence"/>
</dbReference>
<proteinExistence type="predicted"/>
<gene>
    <name evidence="1" type="ORF">O181_036604</name>
</gene>
<keyword evidence="2" id="KW-1185">Reference proteome</keyword>